<keyword evidence="3 10" id="KW-0328">Glycosyltransferase</keyword>
<evidence type="ECO:0000256" key="7">
    <source>
        <dbReference type="ARBA" id="ARBA00022989"/>
    </source>
</evidence>
<proteinExistence type="inferred from homology"/>
<sequence length="202" mass="23690">MDRPTRCDGRQMNMWAHTNWAAEKTGPSNPVREEESHAKSTTFLVRQMFQNVSFRDRRLEVTDYLIVPPPGFCKKSIFIVIVPVKVDDNIRRDDWRSSYARPAIQRKYWYSVLFAVGLPKSQEIQRKLYLESQLYGDVLQANFEDVYQNLTRKVLSALRFVFPSCPQAKAFIKIDDDAGWNIIRTNDLVLHHLDYNKVYGQL</sequence>
<dbReference type="AlphaFoldDB" id="A0A2G9UQP0"/>
<evidence type="ECO:0000256" key="10">
    <source>
        <dbReference type="RuleBase" id="RU363063"/>
    </source>
</evidence>
<reference evidence="11 12" key="1">
    <citation type="submission" date="2015-09" db="EMBL/GenBank/DDBJ databases">
        <title>Draft genome of the parasitic nematode Teladorsagia circumcincta isolate WARC Sus (inbred).</title>
        <authorList>
            <person name="Mitreva M."/>
        </authorList>
    </citation>
    <scope>NUCLEOTIDE SEQUENCE [LARGE SCALE GENOMIC DNA]</scope>
    <source>
        <strain evidence="11 12">S</strain>
    </source>
</reference>
<gene>
    <name evidence="11" type="ORF">TELCIR_05613</name>
</gene>
<evidence type="ECO:0000256" key="8">
    <source>
        <dbReference type="ARBA" id="ARBA00023034"/>
    </source>
</evidence>
<evidence type="ECO:0000256" key="6">
    <source>
        <dbReference type="ARBA" id="ARBA00022968"/>
    </source>
</evidence>
<dbReference type="EMBL" id="KZ345670">
    <property type="protein sequence ID" value="PIO72466.1"/>
    <property type="molecule type" value="Genomic_DNA"/>
</dbReference>
<name>A0A2G9UQP0_TELCI</name>
<evidence type="ECO:0000256" key="5">
    <source>
        <dbReference type="ARBA" id="ARBA00022692"/>
    </source>
</evidence>
<dbReference type="GO" id="GO:0006493">
    <property type="term" value="P:protein O-linked glycosylation"/>
    <property type="evidence" value="ECO:0007669"/>
    <property type="project" value="TreeGrafter"/>
</dbReference>
<evidence type="ECO:0000256" key="4">
    <source>
        <dbReference type="ARBA" id="ARBA00022679"/>
    </source>
</evidence>
<keyword evidence="7" id="KW-1133">Transmembrane helix</keyword>
<protein>
    <recommendedName>
        <fullName evidence="10">Hexosyltransferase</fullName>
        <ecNumber evidence="10">2.4.1.-</ecNumber>
    </recommendedName>
</protein>
<keyword evidence="12" id="KW-1185">Reference proteome</keyword>
<comment type="subcellular location">
    <subcellularLocation>
        <location evidence="1 10">Golgi apparatus membrane</location>
        <topology evidence="1 10">Single-pass type II membrane protein</topology>
    </subcellularLocation>
</comment>
<dbReference type="Pfam" id="PF01762">
    <property type="entry name" value="Galactosyl_T"/>
    <property type="match status" value="1"/>
</dbReference>
<dbReference type="PANTHER" id="PTHR11214">
    <property type="entry name" value="BETA-1,3-N-ACETYLGLUCOSAMINYLTRANSFERASE"/>
    <property type="match status" value="1"/>
</dbReference>
<dbReference type="OrthoDB" id="6355886at2759"/>
<dbReference type="Proteomes" id="UP000230423">
    <property type="component" value="Unassembled WGS sequence"/>
</dbReference>
<keyword evidence="5" id="KW-0812">Transmembrane</keyword>
<dbReference type="GO" id="GO:0000139">
    <property type="term" value="C:Golgi membrane"/>
    <property type="evidence" value="ECO:0007669"/>
    <property type="project" value="UniProtKB-SubCell"/>
</dbReference>
<keyword evidence="8 10" id="KW-0333">Golgi apparatus</keyword>
<evidence type="ECO:0000313" key="11">
    <source>
        <dbReference type="EMBL" id="PIO72466.1"/>
    </source>
</evidence>
<evidence type="ECO:0000313" key="12">
    <source>
        <dbReference type="Proteomes" id="UP000230423"/>
    </source>
</evidence>
<evidence type="ECO:0000256" key="2">
    <source>
        <dbReference type="ARBA" id="ARBA00008661"/>
    </source>
</evidence>
<accession>A0A2G9UQP0</accession>
<dbReference type="GO" id="GO:0016758">
    <property type="term" value="F:hexosyltransferase activity"/>
    <property type="evidence" value="ECO:0007669"/>
    <property type="project" value="InterPro"/>
</dbReference>
<dbReference type="EC" id="2.4.1.-" evidence="10"/>
<dbReference type="InterPro" id="IPR002659">
    <property type="entry name" value="Glyco_trans_31"/>
</dbReference>
<keyword evidence="6" id="KW-0735">Signal-anchor</keyword>
<evidence type="ECO:0000256" key="3">
    <source>
        <dbReference type="ARBA" id="ARBA00022676"/>
    </source>
</evidence>
<evidence type="ECO:0000256" key="9">
    <source>
        <dbReference type="ARBA" id="ARBA00023136"/>
    </source>
</evidence>
<organism evidence="11 12">
    <name type="scientific">Teladorsagia circumcincta</name>
    <name type="common">Brown stomach worm</name>
    <name type="synonym">Ostertagia circumcincta</name>
    <dbReference type="NCBI Taxonomy" id="45464"/>
    <lineage>
        <taxon>Eukaryota</taxon>
        <taxon>Metazoa</taxon>
        <taxon>Ecdysozoa</taxon>
        <taxon>Nematoda</taxon>
        <taxon>Chromadorea</taxon>
        <taxon>Rhabditida</taxon>
        <taxon>Rhabditina</taxon>
        <taxon>Rhabditomorpha</taxon>
        <taxon>Strongyloidea</taxon>
        <taxon>Trichostrongylidae</taxon>
        <taxon>Teladorsagia</taxon>
    </lineage>
</organism>
<keyword evidence="4" id="KW-0808">Transferase</keyword>
<evidence type="ECO:0000256" key="1">
    <source>
        <dbReference type="ARBA" id="ARBA00004323"/>
    </source>
</evidence>
<dbReference type="PANTHER" id="PTHR11214:SF378">
    <property type="entry name" value="BETA-1,3-GALACTOSYLTRANSFERASE 4"/>
    <property type="match status" value="1"/>
</dbReference>
<comment type="similarity">
    <text evidence="2 10">Belongs to the glycosyltransferase 31 family.</text>
</comment>
<keyword evidence="9" id="KW-0472">Membrane</keyword>